<sequence length="112" mass="12797">MTQLSFPARLIDRAHASSLAISIPAAILLPPFIIILFAILQKAQVHFFSGCLLTENQRFFGGLKKDQNYLQYLVKKWFNRDLEVSQTELIDKTIRYTVLTIVGLKLARLYIG</sequence>
<dbReference type="EMBL" id="PEZZ01000016">
    <property type="protein sequence ID" value="PIS05217.1"/>
    <property type="molecule type" value="Genomic_DNA"/>
</dbReference>
<reference evidence="3" key="1">
    <citation type="submission" date="2017-09" db="EMBL/GenBank/DDBJ databases">
        <title>Depth-based differentiation of microbial function through sediment-hosted aquifers and enrichment of novel symbionts in the deep terrestrial subsurface.</title>
        <authorList>
            <person name="Probst A.J."/>
            <person name="Ladd B."/>
            <person name="Jarett J.K."/>
            <person name="Geller-Mcgrath D.E."/>
            <person name="Sieber C.M.K."/>
            <person name="Emerson J.B."/>
            <person name="Anantharaman K."/>
            <person name="Thomas B.C."/>
            <person name="Malmstrom R."/>
            <person name="Stieglmeier M."/>
            <person name="Klingl A."/>
            <person name="Woyke T."/>
            <person name="Ryan C.M."/>
            <person name="Banfield J.F."/>
        </authorList>
    </citation>
    <scope>NUCLEOTIDE SEQUENCE [LARGE SCALE GENOMIC DNA]</scope>
</reference>
<gene>
    <name evidence="2" type="ORF">COT81_02285</name>
</gene>
<proteinExistence type="predicted"/>
<comment type="caution">
    <text evidence="2">The sequence shown here is derived from an EMBL/GenBank/DDBJ whole genome shotgun (WGS) entry which is preliminary data.</text>
</comment>
<dbReference type="Proteomes" id="UP000230935">
    <property type="component" value="Unassembled WGS sequence"/>
</dbReference>
<keyword evidence="1" id="KW-1133">Transmembrane helix</keyword>
<feature type="transmembrane region" description="Helical" evidence="1">
    <location>
        <begin position="20"/>
        <end position="40"/>
    </location>
</feature>
<keyword evidence="1" id="KW-0812">Transmembrane</keyword>
<protein>
    <submittedName>
        <fullName evidence="2">Uncharacterized protein</fullName>
    </submittedName>
</protein>
<name>A0A2H0W1P4_9BACT</name>
<dbReference type="AlphaFoldDB" id="A0A2H0W1P4"/>
<organism evidence="2 3">
    <name type="scientific">Candidatus Buchananbacteria bacterium CG10_big_fil_rev_8_21_14_0_10_42_9</name>
    <dbReference type="NCBI Taxonomy" id="1974526"/>
    <lineage>
        <taxon>Bacteria</taxon>
        <taxon>Candidatus Buchananiibacteriota</taxon>
    </lineage>
</organism>
<evidence type="ECO:0000313" key="2">
    <source>
        <dbReference type="EMBL" id="PIS05217.1"/>
    </source>
</evidence>
<keyword evidence="1" id="KW-0472">Membrane</keyword>
<accession>A0A2H0W1P4</accession>
<evidence type="ECO:0000313" key="3">
    <source>
        <dbReference type="Proteomes" id="UP000230935"/>
    </source>
</evidence>
<evidence type="ECO:0000256" key="1">
    <source>
        <dbReference type="SAM" id="Phobius"/>
    </source>
</evidence>